<dbReference type="InterPro" id="IPR027417">
    <property type="entry name" value="P-loop_NTPase"/>
</dbReference>
<dbReference type="EMBL" id="VIWT01000002">
    <property type="protein sequence ID" value="TWF91337.1"/>
    <property type="molecule type" value="Genomic_DNA"/>
</dbReference>
<dbReference type="PANTHER" id="PTHR30121:SF6">
    <property type="entry name" value="SLR6007 PROTEIN"/>
    <property type="match status" value="1"/>
</dbReference>
<dbReference type="Pfam" id="PF01935">
    <property type="entry name" value="DUF87"/>
    <property type="match status" value="1"/>
</dbReference>
<evidence type="ECO:0000313" key="4">
    <source>
        <dbReference type="EMBL" id="TWF91337.1"/>
    </source>
</evidence>
<name>A0A561TW49_9ACTN</name>
<dbReference type="SUPFAM" id="SSF52540">
    <property type="entry name" value="P-loop containing nucleoside triphosphate hydrolases"/>
    <property type="match status" value="1"/>
</dbReference>
<dbReference type="CDD" id="cd01127">
    <property type="entry name" value="TrwB_TraG_TraD_VirD4"/>
    <property type="match status" value="1"/>
</dbReference>
<feature type="domain" description="TraG P-loop" evidence="3">
    <location>
        <begin position="440"/>
        <end position="527"/>
    </location>
</feature>
<dbReference type="PANTHER" id="PTHR30121">
    <property type="entry name" value="UNCHARACTERIZED PROTEIN YJGR-RELATED"/>
    <property type="match status" value="1"/>
</dbReference>
<accession>A0A561TW49</accession>
<evidence type="ECO:0000256" key="1">
    <source>
        <dbReference type="SAM" id="MobiDB-lite"/>
    </source>
</evidence>
<feature type="region of interest" description="Disordered" evidence="1">
    <location>
        <begin position="77"/>
        <end position="97"/>
    </location>
</feature>
<reference evidence="4 5" key="1">
    <citation type="submission" date="2019-06" db="EMBL/GenBank/DDBJ databases">
        <title>Sequencing the genomes of 1000 actinobacteria strains.</title>
        <authorList>
            <person name="Klenk H.-P."/>
        </authorList>
    </citation>
    <scope>NUCLEOTIDE SEQUENCE [LARGE SCALE GENOMIC DNA]</scope>
    <source>
        <strain evidence="4 5">DSM 44826</strain>
    </source>
</reference>
<keyword evidence="5" id="KW-1185">Reference proteome</keyword>
<dbReference type="AlphaFoldDB" id="A0A561TW49"/>
<comment type="caution">
    <text evidence="4">The sequence shown here is derived from an EMBL/GenBank/DDBJ whole genome shotgun (WGS) entry which is preliminary data.</text>
</comment>
<dbReference type="Pfam" id="PF19044">
    <property type="entry name" value="P-loop_TraG"/>
    <property type="match status" value="1"/>
</dbReference>
<proteinExistence type="predicted"/>
<evidence type="ECO:0000259" key="2">
    <source>
        <dbReference type="Pfam" id="PF01935"/>
    </source>
</evidence>
<dbReference type="InterPro" id="IPR002789">
    <property type="entry name" value="HerA_central"/>
</dbReference>
<gene>
    <name evidence="4" type="ORF">FHX73_12449</name>
</gene>
<evidence type="ECO:0000259" key="3">
    <source>
        <dbReference type="Pfam" id="PF19044"/>
    </source>
</evidence>
<dbReference type="Proteomes" id="UP000317940">
    <property type="component" value="Unassembled WGS sequence"/>
</dbReference>
<protein>
    <submittedName>
        <fullName evidence="4">AAA domain-containing protein</fullName>
    </submittedName>
</protein>
<dbReference type="Gene3D" id="3.40.50.300">
    <property type="entry name" value="P-loop containing nucleotide triphosphate hydrolases"/>
    <property type="match status" value="1"/>
</dbReference>
<dbReference type="InterPro" id="IPR051162">
    <property type="entry name" value="T4SS_component"/>
</dbReference>
<organism evidence="4 5">
    <name type="scientific">Kitasatospora viridis</name>
    <dbReference type="NCBI Taxonomy" id="281105"/>
    <lineage>
        <taxon>Bacteria</taxon>
        <taxon>Bacillati</taxon>
        <taxon>Actinomycetota</taxon>
        <taxon>Actinomycetes</taxon>
        <taxon>Kitasatosporales</taxon>
        <taxon>Streptomycetaceae</taxon>
        <taxon>Kitasatospora</taxon>
    </lineage>
</organism>
<sequence length="567" mass="60215">MNTPVGLGPDSVQVEARLLAAGDLLAATLLVTGYPAEVGPGWLEPLLGYPGRLDVSLHIEPVPPAVAADRLRRQRARLESSRRAGAGRGRLDDPETEAAAQDAAELAWRVARGEGRLFRVGLYLTVHAADRAQLAEELSAVRAIAESMLLRCEPATWRAVQGWTSCLPFGVDRLDAKRTFDTAALAACFPFSSPDLPGGEPSQVGPVLLGLNSTGDGLVLWDRFAQENHNSVTLARSGAGKSYLAKLEALRLLYRGVQVLVIDPEDEYARLADAVGGTTVRLGAEGVRINPFDLAPEDEGDRLTHRALFLHGFVSVLLGGPLDAADRAVLDSAILAAYRAAGITADPRTHTRPAPLLADLARSLAETSDPAGPRLAQRLAPYVSGSHRQLFDGPSTQATGGHLTVFSLRAVPEELKGAATMLTLDAAWRAVTDARERRPRLVVIDEAWLLMREEQGARFLYRMAKSVRKRWAGLSVITQDAADLLATDLGRAVVANSATQVLLQQAPQAIGAVAESFGLSAGEAGFLLAAGQGQALLCAGPGRRAAFGCVASPAEHRLVSSDPREAQ</sequence>
<dbReference type="RefSeq" id="WP_246213945.1">
    <property type="nucleotide sequence ID" value="NZ_BAAAMZ010000010.1"/>
</dbReference>
<evidence type="ECO:0000313" key="5">
    <source>
        <dbReference type="Proteomes" id="UP000317940"/>
    </source>
</evidence>
<dbReference type="InterPro" id="IPR043964">
    <property type="entry name" value="P-loop_TraG"/>
</dbReference>
<feature type="domain" description="Helicase HerA central" evidence="2">
    <location>
        <begin position="234"/>
        <end position="298"/>
    </location>
</feature>
<dbReference type="Gene3D" id="1.10.8.730">
    <property type="match status" value="1"/>
</dbReference>